<keyword evidence="2" id="KW-0808">Transferase</keyword>
<dbReference type="InterPro" id="IPR026555">
    <property type="entry name" value="NSL3/Tex30"/>
</dbReference>
<dbReference type="Pfam" id="PF01738">
    <property type="entry name" value="DLH"/>
    <property type="match status" value="1"/>
</dbReference>
<name>A0A4P6ZIT2_9FLAO</name>
<dbReference type="GO" id="GO:0016740">
    <property type="term" value="F:transferase activity"/>
    <property type="evidence" value="ECO:0007669"/>
    <property type="project" value="UniProtKB-KW"/>
</dbReference>
<sequence length="225" mass="24643">MNTSNHEMIIPFGNISLKGILTVPPGAAAIVIFSHGSGSSRFSSRNAFVARVLNKSGMATLLIDLLTPDEDLVYENRFDIDLLTARLVEVTNFIHQQEAYKNFKIGYFGASTGAASAINAAERLGTLISAIVSRGGRPDLADADYPLVKAPTLLIVGSLDVPVIELNEEVYNDLRCEKKLVIVEGATHLFEEEGKLEEVAELASEWFQKCIQEHHSLPKNSHHDL</sequence>
<dbReference type="AlphaFoldDB" id="A0A4P6ZIT2"/>
<proteinExistence type="predicted"/>
<dbReference type="KEGG" id="csal:NBC122_02531"/>
<dbReference type="OrthoDB" id="9810066at2"/>
<gene>
    <name evidence="2" type="ORF">NBC122_02531</name>
</gene>
<dbReference type="Proteomes" id="UP000294419">
    <property type="component" value="Chromosome"/>
</dbReference>
<evidence type="ECO:0000313" key="2">
    <source>
        <dbReference type="EMBL" id="QBO59335.1"/>
    </source>
</evidence>
<reference evidence="2 3" key="1">
    <citation type="submission" date="2019-03" db="EMBL/GenBank/DDBJ databases">
        <authorList>
            <person name="Kim H."/>
            <person name="Yu S.-M."/>
        </authorList>
    </citation>
    <scope>NUCLEOTIDE SEQUENCE [LARGE SCALE GENOMIC DNA]</scope>
    <source>
        <strain evidence="2 3">NBC122</strain>
    </source>
</reference>
<keyword evidence="3" id="KW-1185">Reference proteome</keyword>
<protein>
    <submittedName>
        <fullName evidence="2">Phosphoribosyl transferase</fullName>
    </submittedName>
</protein>
<dbReference type="EMBL" id="CP037954">
    <property type="protein sequence ID" value="QBO59335.1"/>
    <property type="molecule type" value="Genomic_DNA"/>
</dbReference>
<dbReference type="Gene3D" id="3.40.50.1820">
    <property type="entry name" value="alpha/beta hydrolase"/>
    <property type="match status" value="1"/>
</dbReference>
<dbReference type="InterPro" id="IPR029058">
    <property type="entry name" value="AB_hydrolase_fold"/>
</dbReference>
<dbReference type="PANTHER" id="PTHR13136:SF11">
    <property type="entry name" value="TESTIS-EXPRESSED PROTEIN 30"/>
    <property type="match status" value="1"/>
</dbReference>
<organism evidence="2 3">
    <name type="scientific">Chryseobacterium salivictor</name>
    <dbReference type="NCBI Taxonomy" id="2547600"/>
    <lineage>
        <taxon>Bacteria</taxon>
        <taxon>Pseudomonadati</taxon>
        <taxon>Bacteroidota</taxon>
        <taxon>Flavobacteriia</taxon>
        <taxon>Flavobacteriales</taxon>
        <taxon>Weeksellaceae</taxon>
        <taxon>Chryseobacterium group</taxon>
        <taxon>Chryseobacterium</taxon>
    </lineage>
</organism>
<dbReference type="RefSeq" id="WP_133440687.1">
    <property type="nucleotide sequence ID" value="NZ_CP037954.1"/>
</dbReference>
<evidence type="ECO:0000313" key="3">
    <source>
        <dbReference type="Proteomes" id="UP000294419"/>
    </source>
</evidence>
<accession>A0A4P6ZIT2</accession>
<dbReference type="GO" id="GO:0016787">
    <property type="term" value="F:hydrolase activity"/>
    <property type="evidence" value="ECO:0007669"/>
    <property type="project" value="InterPro"/>
</dbReference>
<dbReference type="PANTHER" id="PTHR13136">
    <property type="entry name" value="TESTIS DEVELOPMENT PROTEIN PRTD"/>
    <property type="match status" value="1"/>
</dbReference>
<dbReference type="SUPFAM" id="SSF53474">
    <property type="entry name" value="alpha/beta-Hydrolases"/>
    <property type="match status" value="1"/>
</dbReference>
<feature type="domain" description="Dienelactone hydrolase" evidence="1">
    <location>
        <begin position="83"/>
        <end position="208"/>
    </location>
</feature>
<evidence type="ECO:0000259" key="1">
    <source>
        <dbReference type="Pfam" id="PF01738"/>
    </source>
</evidence>
<dbReference type="InterPro" id="IPR002925">
    <property type="entry name" value="Dienelactn_hydro"/>
</dbReference>